<evidence type="ECO:0000313" key="14">
    <source>
        <dbReference type="Proteomes" id="UP001164746"/>
    </source>
</evidence>
<evidence type="ECO:0000256" key="2">
    <source>
        <dbReference type="ARBA" id="ARBA00012202"/>
    </source>
</evidence>
<organism evidence="13 14">
    <name type="scientific">Mya arenaria</name>
    <name type="common">Soft-shell clam</name>
    <dbReference type="NCBI Taxonomy" id="6604"/>
    <lineage>
        <taxon>Eukaryota</taxon>
        <taxon>Metazoa</taxon>
        <taxon>Spiralia</taxon>
        <taxon>Lophotrochozoa</taxon>
        <taxon>Mollusca</taxon>
        <taxon>Bivalvia</taxon>
        <taxon>Autobranchia</taxon>
        <taxon>Heteroconchia</taxon>
        <taxon>Euheterodonta</taxon>
        <taxon>Imparidentia</taxon>
        <taxon>Neoheterodontei</taxon>
        <taxon>Myida</taxon>
        <taxon>Myoidea</taxon>
        <taxon>Myidae</taxon>
        <taxon>Mya</taxon>
    </lineage>
</organism>
<dbReference type="PROSITE" id="PS50125">
    <property type="entry name" value="GUANYLATE_CYCLASE_2"/>
    <property type="match status" value="1"/>
</dbReference>
<gene>
    <name evidence="13" type="ORF">MAR_005002</name>
</gene>
<dbReference type="InterPro" id="IPR013587">
    <property type="entry name" value="Nitrate/nitrite_sensing"/>
</dbReference>
<sequence length="590" mass="66525">MAARSLCGHGGSAREQKCQLLKLTILAIIPGLILIVRDAVNVAANVKTLQDNRKVQSSILFSVEISAVIHAMQIERGTTALYVSSKGDPFVRPRLLQLYIDTDNAINVLSRWIPIKRNSFDTKENFLQHIIEFRENLNPKNATLREVIGFYTDDNAAFIRMIGKSLNLGKPFQFWTDIVSYQMLIFSKEQAGIERALGSTYFARGFLPDEDLLWYSEKNVLGHNFLQQSLQYSDFTDRLVNQMFKGSLLEEDMSIMRRTILNNTVQIPSVVFGTIWFDNMTEYINILKTIQDRLANTIVQSASDENSSLEESLVLSAIEFTVAVIMVPIIIMLVRKIISRIHGFSQELKEKTFALNEERKRTEELLYQLLPRTIAKRLMEDGSTIPEAYHSATIMFSDVVGFTSISSCITPMQVIAMLNKLGRLHGGIWYTRQEWRAACARDSKTLIGFDYRHRSNRSPTFGKRENSTESPCVAGVVGIKMPRYCIFGDTVNTASRMESTGLPSKVQMSESSANKLKKVNGFRISERGIVEIKGKGVMRTYWLDGCANSSPQRSHNDTISSNGSNTSDVHTSNNDVTMIIVKEKPSNSIM</sequence>
<dbReference type="Pfam" id="PF07701">
    <property type="entry name" value="HNOBA"/>
    <property type="match status" value="1"/>
</dbReference>
<dbReference type="SUPFAM" id="SSF55073">
    <property type="entry name" value="Nucleotide cyclase"/>
    <property type="match status" value="1"/>
</dbReference>
<keyword evidence="14" id="KW-1185">Reference proteome</keyword>
<keyword evidence="8 10" id="KW-0456">Lyase</keyword>
<evidence type="ECO:0000256" key="11">
    <source>
        <dbReference type="SAM" id="MobiDB-lite"/>
    </source>
</evidence>
<dbReference type="EC" id="4.6.1.2" evidence="2"/>
<dbReference type="InterPro" id="IPR029787">
    <property type="entry name" value="Nucleotide_cyclase"/>
</dbReference>
<evidence type="ECO:0000256" key="1">
    <source>
        <dbReference type="ARBA" id="ARBA00004479"/>
    </source>
</evidence>
<name>A0ABY7EZW5_MYAAR</name>
<comment type="similarity">
    <text evidence="10">Belongs to the adenylyl cyclase class-4/guanylyl cyclase family.</text>
</comment>
<evidence type="ECO:0000259" key="12">
    <source>
        <dbReference type="PROSITE" id="PS50125"/>
    </source>
</evidence>
<dbReference type="Gene3D" id="6.10.250.780">
    <property type="match status" value="1"/>
</dbReference>
<dbReference type="Gene3D" id="3.30.70.1230">
    <property type="entry name" value="Nucleotide cyclase"/>
    <property type="match status" value="2"/>
</dbReference>
<dbReference type="CDD" id="cd07302">
    <property type="entry name" value="CHD"/>
    <property type="match status" value="1"/>
</dbReference>
<evidence type="ECO:0000256" key="6">
    <source>
        <dbReference type="ARBA" id="ARBA00022989"/>
    </source>
</evidence>
<keyword evidence="5" id="KW-0547">Nucleotide-binding</keyword>
<dbReference type="Proteomes" id="UP001164746">
    <property type="component" value="Chromosome 9"/>
</dbReference>
<feature type="domain" description="Guanylate cyclase" evidence="12">
    <location>
        <begin position="393"/>
        <end position="498"/>
    </location>
</feature>
<proteinExistence type="inferred from homology"/>
<dbReference type="InterPro" id="IPR011645">
    <property type="entry name" value="HNOB_dom_associated"/>
</dbReference>
<evidence type="ECO:0000256" key="3">
    <source>
        <dbReference type="ARBA" id="ARBA00022692"/>
    </source>
</evidence>
<evidence type="ECO:0000256" key="5">
    <source>
        <dbReference type="ARBA" id="ARBA00022741"/>
    </source>
</evidence>
<keyword evidence="9" id="KW-0141">cGMP biosynthesis</keyword>
<evidence type="ECO:0000256" key="9">
    <source>
        <dbReference type="ARBA" id="ARBA00023293"/>
    </source>
</evidence>
<evidence type="ECO:0000256" key="7">
    <source>
        <dbReference type="ARBA" id="ARBA00023136"/>
    </source>
</evidence>
<feature type="compositionally biased region" description="Polar residues" evidence="11">
    <location>
        <begin position="549"/>
        <end position="576"/>
    </location>
</feature>
<dbReference type="InterPro" id="IPR018297">
    <property type="entry name" value="A/G_cyclase_CS"/>
</dbReference>
<evidence type="ECO:0000256" key="4">
    <source>
        <dbReference type="ARBA" id="ARBA00022729"/>
    </source>
</evidence>
<dbReference type="PROSITE" id="PS00452">
    <property type="entry name" value="GUANYLATE_CYCLASE_1"/>
    <property type="match status" value="1"/>
</dbReference>
<dbReference type="EMBL" id="CP111020">
    <property type="protein sequence ID" value="WAR14897.1"/>
    <property type="molecule type" value="Genomic_DNA"/>
</dbReference>
<feature type="region of interest" description="Disordered" evidence="11">
    <location>
        <begin position="549"/>
        <end position="590"/>
    </location>
</feature>
<evidence type="ECO:0000256" key="8">
    <source>
        <dbReference type="ARBA" id="ARBA00023239"/>
    </source>
</evidence>
<dbReference type="Pfam" id="PF00211">
    <property type="entry name" value="Guanylate_cyc"/>
    <property type="match status" value="2"/>
</dbReference>
<dbReference type="PANTHER" id="PTHR11920">
    <property type="entry name" value="GUANYLYL CYCLASE"/>
    <property type="match status" value="1"/>
</dbReference>
<dbReference type="Pfam" id="PF08376">
    <property type="entry name" value="NIT"/>
    <property type="match status" value="1"/>
</dbReference>
<keyword evidence="6" id="KW-1133">Transmembrane helix</keyword>
<keyword evidence="7" id="KW-0472">Membrane</keyword>
<comment type="subcellular location">
    <subcellularLocation>
        <location evidence="1">Membrane</location>
        <topology evidence="1">Single-pass type I membrane protein</topology>
    </subcellularLocation>
</comment>
<feature type="compositionally biased region" description="Basic and acidic residues" evidence="11">
    <location>
        <begin position="581"/>
        <end position="590"/>
    </location>
</feature>
<accession>A0ABY7EZW5</accession>
<dbReference type="SMART" id="SM00044">
    <property type="entry name" value="CYCc"/>
    <property type="match status" value="1"/>
</dbReference>
<dbReference type="PANTHER" id="PTHR11920:SF501">
    <property type="entry name" value="GUANYLATE CYCLASE 32E"/>
    <property type="match status" value="1"/>
</dbReference>
<keyword evidence="4" id="KW-0732">Signal</keyword>
<keyword evidence="3" id="KW-0812">Transmembrane</keyword>
<evidence type="ECO:0000313" key="13">
    <source>
        <dbReference type="EMBL" id="WAR14897.1"/>
    </source>
</evidence>
<dbReference type="InterPro" id="IPR050401">
    <property type="entry name" value="Cyclic_nucleotide_synthase"/>
</dbReference>
<reference evidence="13" key="1">
    <citation type="submission" date="2022-11" db="EMBL/GenBank/DDBJ databases">
        <title>Centuries of genome instability and evolution in soft-shell clam transmissible cancer (bioRxiv).</title>
        <authorList>
            <person name="Hart S.F.M."/>
            <person name="Yonemitsu M.A."/>
            <person name="Giersch R.M."/>
            <person name="Beal B.F."/>
            <person name="Arriagada G."/>
            <person name="Davis B.W."/>
            <person name="Ostrander E.A."/>
            <person name="Goff S.P."/>
            <person name="Metzger M.J."/>
        </authorList>
    </citation>
    <scope>NUCLEOTIDE SEQUENCE</scope>
    <source>
        <strain evidence="13">MELC-2E11</strain>
        <tissue evidence="13">Siphon/mantle</tissue>
    </source>
</reference>
<evidence type="ECO:0000256" key="10">
    <source>
        <dbReference type="RuleBase" id="RU000405"/>
    </source>
</evidence>
<protein>
    <recommendedName>
        <fullName evidence="2">guanylate cyclase</fullName>
        <ecNumber evidence="2">4.6.1.2</ecNumber>
    </recommendedName>
</protein>
<dbReference type="InterPro" id="IPR001054">
    <property type="entry name" value="A/G_cyclase"/>
</dbReference>